<dbReference type="eggNOG" id="ENOG502QRM8">
    <property type="taxonomic scope" value="Eukaryota"/>
</dbReference>
<dbReference type="PANTHER" id="PTHR45187:SF2">
    <property type="entry name" value="RHODANESE-LIKE DOMAIN-CONTAINING PROTEIN 11, CHLOROPLASTIC"/>
    <property type="match status" value="1"/>
</dbReference>
<dbReference type="Proteomes" id="UP000006727">
    <property type="component" value="Chromosome 6"/>
</dbReference>
<dbReference type="InterPro" id="IPR036873">
    <property type="entry name" value="Rhodanese-like_dom_sf"/>
</dbReference>
<dbReference type="EnsemblPlants" id="Pp3c6_20980V3.3">
    <property type="protein sequence ID" value="Pp3c6_20980V3.3"/>
    <property type="gene ID" value="Pp3c6_20980"/>
</dbReference>
<evidence type="ECO:0000313" key="3">
    <source>
        <dbReference type="EnsemblPlants" id="Pp3c6_20980V3.2"/>
    </source>
</evidence>
<evidence type="ECO:0000259" key="2">
    <source>
        <dbReference type="PROSITE" id="PS50206"/>
    </source>
</evidence>
<proteinExistence type="predicted"/>
<gene>
    <name evidence="3" type="primary">LOC112283458</name>
</gene>
<dbReference type="EMBL" id="ABEU02000006">
    <property type="status" value="NOT_ANNOTATED_CDS"/>
    <property type="molecule type" value="Genomic_DNA"/>
</dbReference>
<sequence length="302" mass="33354">MAMAGLSLKSTVAVTSGALQSRDNRPLSFPVQKCLVSQLASVSASHANFRAASMRHLALQRASPSTGGRVRCEVDLAEQMKEMRAAEKRWEQQVKEGKVKQLSAKEAGYAMQLNDYTFLDVRPSNEHSRVSVKDSIHIPIYDVDQSVDPASLSKKFSNFTMGGWWNGLPVMKYNERFMPDVVAKIPKTANIIVGCQKGLRSLAACEQLYKAGYRNLFWLNGGLDAVQEGDLEKEGPLPFNFGGIGGVSEFIGWTDVQRLEAKKQGLGYRVALFGRLLAVVLAADLAFVGAQQLSRFFFELRQ</sequence>
<dbReference type="InterPro" id="IPR044664">
    <property type="entry name" value="STR11-like"/>
</dbReference>
<keyword evidence="1" id="KW-0175">Coiled coil</keyword>
<dbReference type="Gramene" id="Pp3c6_20980V3.3">
    <property type="protein sequence ID" value="Pp3c6_20980V3.3"/>
    <property type="gene ID" value="Pp3c6_20980"/>
</dbReference>
<protein>
    <recommendedName>
        <fullName evidence="2">Rhodanese domain-containing protein</fullName>
    </recommendedName>
</protein>
<dbReference type="HOGENOM" id="CLU_073716_0_0_1"/>
<dbReference type="PANTHER" id="PTHR45187">
    <property type="entry name" value="RHODANESE-LIKE DOMAIN-CONTAINING PROTEIN 11, CHLOROPLASTIC"/>
    <property type="match status" value="1"/>
</dbReference>
<organism evidence="3 4">
    <name type="scientific">Physcomitrium patens</name>
    <name type="common">Spreading-leaved earth moss</name>
    <name type="synonym">Physcomitrella patens</name>
    <dbReference type="NCBI Taxonomy" id="3218"/>
    <lineage>
        <taxon>Eukaryota</taxon>
        <taxon>Viridiplantae</taxon>
        <taxon>Streptophyta</taxon>
        <taxon>Embryophyta</taxon>
        <taxon>Bryophyta</taxon>
        <taxon>Bryophytina</taxon>
        <taxon>Bryopsida</taxon>
        <taxon>Funariidae</taxon>
        <taxon>Funariales</taxon>
        <taxon>Funariaceae</taxon>
        <taxon>Physcomitrium</taxon>
    </lineage>
</organism>
<keyword evidence="4" id="KW-1185">Reference proteome</keyword>
<dbReference type="InterPro" id="IPR001763">
    <property type="entry name" value="Rhodanese-like_dom"/>
</dbReference>
<dbReference type="GeneID" id="112283458"/>
<feature type="coiled-coil region" evidence="1">
    <location>
        <begin position="69"/>
        <end position="96"/>
    </location>
</feature>
<dbReference type="OMA" id="GYENLFW"/>
<dbReference type="SUPFAM" id="SSF52821">
    <property type="entry name" value="Rhodanese/Cell cycle control phosphatase"/>
    <property type="match status" value="1"/>
</dbReference>
<dbReference type="OrthoDB" id="566238at2759"/>
<dbReference type="EnsemblPlants" id="Pp3c6_20980V3.1">
    <property type="protein sequence ID" value="Pp3c6_20980V3.1"/>
    <property type="gene ID" value="Pp3c6_20980"/>
</dbReference>
<dbReference type="AlphaFoldDB" id="A9RKM5"/>
<reference evidence="3 4" key="2">
    <citation type="journal article" date="2018" name="Plant J.">
        <title>The Physcomitrella patens chromosome-scale assembly reveals moss genome structure and evolution.</title>
        <authorList>
            <person name="Lang D."/>
            <person name="Ullrich K.K."/>
            <person name="Murat F."/>
            <person name="Fuchs J."/>
            <person name="Jenkins J."/>
            <person name="Haas F.B."/>
            <person name="Piednoel M."/>
            <person name="Gundlach H."/>
            <person name="Van Bel M."/>
            <person name="Meyberg R."/>
            <person name="Vives C."/>
            <person name="Morata J."/>
            <person name="Symeonidi A."/>
            <person name="Hiss M."/>
            <person name="Muchero W."/>
            <person name="Kamisugi Y."/>
            <person name="Saleh O."/>
            <person name="Blanc G."/>
            <person name="Decker E.L."/>
            <person name="van Gessel N."/>
            <person name="Grimwood J."/>
            <person name="Hayes R.D."/>
            <person name="Graham S.W."/>
            <person name="Gunter L.E."/>
            <person name="McDaniel S.F."/>
            <person name="Hoernstein S.N.W."/>
            <person name="Larsson A."/>
            <person name="Li F.W."/>
            <person name="Perroud P.F."/>
            <person name="Phillips J."/>
            <person name="Ranjan P."/>
            <person name="Rokshar D.S."/>
            <person name="Rothfels C.J."/>
            <person name="Schneider L."/>
            <person name="Shu S."/>
            <person name="Stevenson D.W."/>
            <person name="Thummler F."/>
            <person name="Tillich M."/>
            <person name="Villarreal Aguilar J.C."/>
            <person name="Widiez T."/>
            <person name="Wong G.K."/>
            <person name="Wymore A."/>
            <person name="Zhang Y."/>
            <person name="Zimmer A.D."/>
            <person name="Quatrano R.S."/>
            <person name="Mayer K.F.X."/>
            <person name="Goodstein D."/>
            <person name="Casacuberta J.M."/>
            <person name="Vandepoele K."/>
            <person name="Reski R."/>
            <person name="Cuming A.C."/>
            <person name="Tuskan G.A."/>
            <person name="Maumus F."/>
            <person name="Salse J."/>
            <person name="Schmutz J."/>
            <person name="Rensing S.A."/>
        </authorList>
    </citation>
    <scope>NUCLEOTIDE SEQUENCE [LARGE SCALE GENOMIC DNA]</scope>
    <source>
        <strain evidence="3 4">cv. Gransden 2004</strain>
    </source>
</reference>
<dbReference type="Gramene" id="Pp3c6_20980V3.2">
    <property type="protein sequence ID" value="Pp3c6_20980V3.2"/>
    <property type="gene ID" value="Pp3c6_20980"/>
</dbReference>
<dbReference type="Gene3D" id="3.40.250.10">
    <property type="entry name" value="Rhodanese-like domain"/>
    <property type="match status" value="1"/>
</dbReference>
<accession>A9RKM5</accession>
<reference evidence="3" key="3">
    <citation type="submission" date="2020-12" db="UniProtKB">
        <authorList>
            <consortium name="EnsemblPlants"/>
        </authorList>
    </citation>
    <scope>IDENTIFICATION</scope>
</reference>
<reference evidence="3 4" key="1">
    <citation type="journal article" date="2008" name="Science">
        <title>The Physcomitrella genome reveals evolutionary insights into the conquest of land by plants.</title>
        <authorList>
            <person name="Rensing S."/>
            <person name="Lang D."/>
            <person name="Zimmer A."/>
            <person name="Terry A."/>
            <person name="Salamov A."/>
            <person name="Shapiro H."/>
            <person name="Nishiyama T."/>
            <person name="Perroud P.-F."/>
            <person name="Lindquist E."/>
            <person name="Kamisugi Y."/>
            <person name="Tanahashi T."/>
            <person name="Sakakibara K."/>
            <person name="Fujita T."/>
            <person name="Oishi K."/>
            <person name="Shin-I T."/>
            <person name="Kuroki Y."/>
            <person name="Toyoda A."/>
            <person name="Suzuki Y."/>
            <person name="Hashimoto A."/>
            <person name="Yamaguchi K."/>
            <person name="Sugano A."/>
            <person name="Kohara Y."/>
            <person name="Fujiyama A."/>
            <person name="Anterola A."/>
            <person name="Aoki S."/>
            <person name="Ashton N."/>
            <person name="Barbazuk W.B."/>
            <person name="Barker E."/>
            <person name="Bennetzen J."/>
            <person name="Bezanilla M."/>
            <person name="Blankenship R."/>
            <person name="Cho S.H."/>
            <person name="Dutcher S."/>
            <person name="Estelle M."/>
            <person name="Fawcett J.A."/>
            <person name="Gundlach H."/>
            <person name="Hanada K."/>
            <person name="Heyl A."/>
            <person name="Hicks K.A."/>
            <person name="Hugh J."/>
            <person name="Lohr M."/>
            <person name="Mayer K."/>
            <person name="Melkozernov A."/>
            <person name="Murata T."/>
            <person name="Nelson D."/>
            <person name="Pils B."/>
            <person name="Prigge M."/>
            <person name="Reiss B."/>
            <person name="Renner T."/>
            <person name="Rombauts S."/>
            <person name="Rushton P."/>
            <person name="Sanderfoot A."/>
            <person name="Schween G."/>
            <person name="Shiu S.-H."/>
            <person name="Stueber K."/>
            <person name="Theodoulou F.L."/>
            <person name="Tu H."/>
            <person name="Van de Peer Y."/>
            <person name="Verrier P.J."/>
            <person name="Waters E."/>
            <person name="Wood A."/>
            <person name="Yang L."/>
            <person name="Cove D."/>
            <person name="Cuming A."/>
            <person name="Hasebe M."/>
            <person name="Lucas S."/>
            <person name="Mishler D.B."/>
            <person name="Reski R."/>
            <person name="Grigoriev I."/>
            <person name="Quatrano R.S."/>
            <person name="Boore J.L."/>
        </authorList>
    </citation>
    <scope>NUCLEOTIDE SEQUENCE [LARGE SCALE GENOMIC DNA]</scope>
    <source>
        <strain evidence="3 4">cv. Gransden 2004</strain>
    </source>
</reference>
<dbReference type="EnsemblPlants" id="Pp3c6_20980V3.2">
    <property type="protein sequence ID" value="Pp3c6_20980V3.2"/>
    <property type="gene ID" value="Pp3c6_20980"/>
</dbReference>
<dbReference type="SMART" id="SM00450">
    <property type="entry name" value="RHOD"/>
    <property type="match status" value="1"/>
</dbReference>
<dbReference type="Gramene" id="Pp3c6_20980V3.1">
    <property type="protein sequence ID" value="Pp3c6_20980V3.1"/>
    <property type="gene ID" value="Pp3c6_20980"/>
</dbReference>
<feature type="domain" description="Rhodanese" evidence="2">
    <location>
        <begin position="112"/>
        <end position="235"/>
    </location>
</feature>
<dbReference type="Pfam" id="PF00581">
    <property type="entry name" value="Rhodanese"/>
    <property type="match status" value="1"/>
</dbReference>
<dbReference type="PROSITE" id="PS50206">
    <property type="entry name" value="RHODANESE_3"/>
    <property type="match status" value="1"/>
</dbReference>
<dbReference type="RefSeq" id="XP_024377883.1">
    <property type="nucleotide sequence ID" value="XM_024522115.2"/>
</dbReference>
<dbReference type="RefSeq" id="XP_024377884.1">
    <property type="nucleotide sequence ID" value="XM_024522116.2"/>
</dbReference>
<dbReference type="CDD" id="cd00158">
    <property type="entry name" value="RHOD"/>
    <property type="match status" value="1"/>
</dbReference>
<name>A9RKM5_PHYPA</name>
<evidence type="ECO:0000313" key="4">
    <source>
        <dbReference type="Proteomes" id="UP000006727"/>
    </source>
</evidence>
<evidence type="ECO:0000256" key="1">
    <source>
        <dbReference type="SAM" id="Coils"/>
    </source>
</evidence>